<feature type="non-terminal residue" evidence="3">
    <location>
        <position position="328"/>
    </location>
</feature>
<dbReference type="Pfam" id="PF03221">
    <property type="entry name" value="HTH_Tnp_Tc5"/>
    <property type="match status" value="1"/>
</dbReference>
<protein>
    <submittedName>
        <fullName evidence="3">5819_t:CDS:1</fullName>
    </submittedName>
</protein>
<comment type="caution">
    <text evidence="3">The sequence shown here is derived from an EMBL/GenBank/DDBJ whole genome shotgun (WGS) entry which is preliminary data.</text>
</comment>
<keyword evidence="1" id="KW-0238">DNA-binding</keyword>
<feature type="non-terminal residue" evidence="3">
    <location>
        <position position="1"/>
    </location>
</feature>
<dbReference type="GO" id="GO:0005634">
    <property type="term" value="C:nucleus"/>
    <property type="evidence" value="ECO:0007669"/>
    <property type="project" value="TreeGrafter"/>
</dbReference>
<evidence type="ECO:0000259" key="2">
    <source>
        <dbReference type="PROSITE" id="PS51253"/>
    </source>
</evidence>
<dbReference type="EMBL" id="CAJVPV010028950">
    <property type="protein sequence ID" value="CAG8737589.1"/>
    <property type="molecule type" value="Genomic_DNA"/>
</dbReference>
<dbReference type="OrthoDB" id="2444593at2759"/>
<evidence type="ECO:0000256" key="1">
    <source>
        <dbReference type="ARBA" id="ARBA00023125"/>
    </source>
</evidence>
<dbReference type="PANTHER" id="PTHR19303">
    <property type="entry name" value="TRANSPOSON"/>
    <property type="match status" value="1"/>
</dbReference>
<dbReference type="PROSITE" id="PS51253">
    <property type="entry name" value="HTH_CENPB"/>
    <property type="match status" value="1"/>
</dbReference>
<evidence type="ECO:0000313" key="3">
    <source>
        <dbReference type="EMBL" id="CAG8737589.1"/>
    </source>
</evidence>
<proteinExistence type="predicted"/>
<feature type="domain" description="HTH CENPB-type" evidence="2">
    <location>
        <begin position="38"/>
        <end position="117"/>
    </location>
</feature>
<dbReference type="InterPro" id="IPR004875">
    <property type="entry name" value="DDE_SF_endonuclease_dom"/>
</dbReference>
<accession>A0A9N9IJP1</accession>
<gene>
    <name evidence="3" type="ORF">AMORRO_LOCUS14488</name>
</gene>
<reference evidence="3" key="1">
    <citation type="submission" date="2021-06" db="EMBL/GenBank/DDBJ databases">
        <authorList>
            <person name="Kallberg Y."/>
            <person name="Tangrot J."/>
            <person name="Rosling A."/>
        </authorList>
    </citation>
    <scope>NUCLEOTIDE SEQUENCE</scope>
    <source>
        <strain evidence="3">CL551</strain>
    </source>
</reference>
<evidence type="ECO:0000313" key="4">
    <source>
        <dbReference type="Proteomes" id="UP000789342"/>
    </source>
</evidence>
<dbReference type="Pfam" id="PF03184">
    <property type="entry name" value="DDE_1"/>
    <property type="match status" value="1"/>
</dbReference>
<dbReference type="SUPFAM" id="SSF46689">
    <property type="entry name" value="Homeodomain-like"/>
    <property type="match status" value="1"/>
</dbReference>
<sequence length="328" mass="38133">ECKKEIVDYARNHRNNQAAKHFDIDHGMTSEIKEKSKRVGSGRKALFPEAEKKLYTWIIQQRKEGLAVTYVTIRNKMLEILKESEMVVLYGNIGEDFKTSQHWILGFMKRFNLALRRQTRISQKLPNKTQEQLEKFQKFVKKLRIEKPFELGNIFNMDETPVWFDMAGVYTINPKGEKTVHIRAMGNEKNRFTVVLTCATDGSKFLPSASSKENECREKYVDYFNDIWVKSGLRENSAMLVYDSFRGHLEDSIKERFHESDVHLAVIPGGLTSKCQPLDISINKPFKDNLRKEWHSWMASGDAGETAAENLRRASLSDVCLWVKRSWE</sequence>
<dbReference type="Proteomes" id="UP000789342">
    <property type="component" value="Unassembled WGS sequence"/>
</dbReference>
<name>A0A9N9IJP1_9GLOM</name>
<keyword evidence="4" id="KW-1185">Reference proteome</keyword>
<dbReference type="PANTHER" id="PTHR19303:SF57">
    <property type="entry name" value="HTH CENPB-TYPE DOMAIN-CONTAINING PROTEIN"/>
    <property type="match status" value="1"/>
</dbReference>
<organism evidence="3 4">
    <name type="scientific">Acaulospora morrowiae</name>
    <dbReference type="NCBI Taxonomy" id="94023"/>
    <lineage>
        <taxon>Eukaryota</taxon>
        <taxon>Fungi</taxon>
        <taxon>Fungi incertae sedis</taxon>
        <taxon>Mucoromycota</taxon>
        <taxon>Glomeromycotina</taxon>
        <taxon>Glomeromycetes</taxon>
        <taxon>Diversisporales</taxon>
        <taxon>Acaulosporaceae</taxon>
        <taxon>Acaulospora</taxon>
    </lineage>
</organism>
<dbReference type="InterPro" id="IPR006600">
    <property type="entry name" value="HTH_CenpB_DNA-bd_dom"/>
</dbReference>
<dbReference type="AlphaFoldDB" id="A0A9N9IJP1"/>
<dbReference type="GO" id="GO:0003677">
    <property type="term" value="F:DNA binding"/>
    <property type="evidence" value="ECO:0007669"/>
    <property type="project" value="UniProtKB-KW"/>
</dbReference>
<dbReference type="InterPro" id="IPR050863">
    <property type="entry name" value="CenT-Element_Derived"/>
</dbReference>
<dbReference type="Gene3D" id="1.10.10.60">
    <property type="entry name" value="Homeodomain-like"/>
    <property type="match status" value="1"/>
</dbReference>
<dbReference type="SMART" id="SM00674">
    <property type="entry name" value="CENPB"/>
    <property type="match status" value="1"/>
</dbReference>
<dbReference type="InterPro" id="IPR009057">
    <property type="entry name" value="Homeodomain-like_sf"/>
</dbReference>